<sequence>MANISIVVHAEGPGELGNPDRNVRPQDSLQSDNLGPAHIVVQRILTEGGKIPAAAIEFKEPLRIAYETGARAQGSKLLKSGVLNDILSPWQLNFQSVPPLIVFLVDSDDSPPQERISILQQALDKYSLQGAVGVAVKEFEAWLVSDSKAINQVIGSVSKSFQHPENLKSGEAKRNLSEWMQSIAHANHKIIDIRRDLATAMDLNLVAELCPSFKRFRQTLLAFDAQNFQIQ</sequence>
<name>A0A928ZS62_LEPEC</name>
<evidence type="ECO:0000256" key="1">
    <source>
        <dbReference type="SAM" id="MobiDB-lite"/>
    </source>
</evidence>
<dbReference type="Proteomes" id="UP000615026">
    <property type="component" value="Unassembled WGS sequence"/>
</dbReference>
<comment type="caution">
    <text evidence="2">The sequence shown here is derived from an EMBL/GenBank/DDBJ whole genome shotgun (WGS) entry which is preliminary data.</text>
</comment>
<dbReference type="Pfam" id="PF14103">
    <property type="entry name" value="DUF4276"/>
    <property type="match status" value="1"/>
</dbReference>
<dbReference type="InterPro" id="IPR025455">
    <property type="entry name" value="DUF4276"/>
</dbReference>
<evidence type="ECO:0000313" key="2">
    <source>
        <dbReference type="EMBL" id="MBE9065682.1"/>
    </source>
</evidence>
<dbReference type="EMBL" id="JADEXP010000015">
    <property type="protein sequence ID" value="MBE9065682.1"/>
    <property type="molecule type" value="Genomic_DNA"/>
</dbReference>
<proteinExistence type="predicted"/>
<feature type="region of interest" description="Disordered" evidence="1">
    <location>
        <begin position="11"/>
        <end position="31"/>
    </location>
</feature>
<keyword evidence="3" id="KW-1185">Reference proteome</keyword>
<dbReference type="RefSeq" id="WP_193990833.1">
    <property type="nucleotide sequence ID" value="NZ_JADEXP010000015.1"/>
</dbReference>
<organism evidence="2 3">
    <name type="scientific">Leptolyngbya cf. ectocarpi LEGE 11479</name>
    <dbReference type="NCBI Taxonomy" id="1828722"/>
    <lineage>
        <taxon>Bacteria</taxon>
        <taxon>Bacillati</taxon>
        <taxon>Cyanobacteriota</taxon>
        <taxon>Cyanophyceae</taxon>
        <taxon>Leptolyngbyales</taxon>
        <taxon>Leptolyngbyaceae</taxon>
        <taxon>Leptolyngbya group</taxon>
        <taxon>Leptolyngbya</taxon>
    </lineage>
</organism>
<dbReference type="AlphaFoldDB" id="A0A928ZS62"/>
<gene>
    <name evidence="2" type="ORF">IQ260_03340</name>
</gene>
<protein>
    <submittedName>
        <fullName evidence="2">DUF4276 family protein</fullName>
    </submittedName>
</protein>
<reference evidence="2" key="1">
    <citation type="submission" date="2020-10" db="EMBL/GenBank/DDBJ databases">
        <authorList>
            <person name="Castelo-Branco R."/>
            <person name="Eusebio N."/>
            <person name="Adriana R."/>
            <person name="Vieira A."/>
            <person name="Brugerolle De Fraissinette N."/>
            <person name="Rezende De Castro R."/>
            <person name="Schneider M.P."/>
            <person name="Vasconcelos V."/>
            <person name="Leao P.N."/>
        </authorList>
    </citation>
    <scope>NUCLEOTIDE SEQUENCE</scope>
    <source>
        <strain evidence="2">LEGE 11479</strain>
    </source>
</reference>
<accession>A0A928ZS62</accession>
<evidence type="ECO:0000313" key="3">
    <source>
        <dbReference type="Proteomes" id="UP000615026"/>
    </source>
</evidence>